<name>A0A2T7NT02_POMCA</name>
<protein>
    <submittedName>
        <fullName evidence="1">Uncharacterized protein</fullName>
    </submittedName>
</protein>
<evidence type="ECO:0000313" key="2">
    <source>
        <dbReference type="Proteomes" id="UP000245119"/>
    </source>
</evidence>
<dbReference type="EMBL" id="PZQS01000009">
    <property type="protein sequence ID" value="PVD24294.1"/>
    <property type="molecule type" value="Genomic_DNA"/>
</dbReference>
<gene>
    <name evidence="1" type="ORF">C0Q70_14765</name>
</gene>
<dbReference type="AlphaFoldDB" id="A0A2T7NT02"/>
<evidence type="ECO:0000313" key="1">
    <source>
        <dbReference type="EMBL" id="PVD24294.1"/>
    </source>
</evidence>
<dbReference type="Proteomes" id="UP000245119">
    <property type="component" value="Linkage Group LG9"/>
</dbReference>
<accession>A0A2T7NT02</accession>
<organism evidence="1 2">
    <name type="scientific">Pomacea canaliculata</name>
    <name type="common">Golden apple snail</name>
    <dbReference type="NCBI Taxonomy" id="400727"/>
    <lineage>
        <taxon>Eukaryota</taxon>
        <taxon>Metazoa</taxon>
        <taxon>Spiralia</taxon>
        <taxon>Lophotrochozoa</taxon>
        <taxon>Mollusca</taxon>
        <taxon>Gastropoda</taxon>
        <taxon>Caenogastropoda</taxon>
        <taxon>Architaenioglossa</taxon>
        <taxon>Ampullarioidea</taxon>
        <taxon>Ampullariidae</taxon>
        <taxon>Pomacea</taxon>
    </lineage>
</organism>
<sequence length="133" mass="14475">MPKVYIIVFQPQKNVRKLTMNSASYKMAPSGSTGTSNNYGKTESIPLKEEILGKYNRKAIPAKLFLNRGLEMRKTPTNSVGIHGNRRLGAISACGEVTLGKAALIFVLNGNRTGVVLVQPRLSNSQAPVCRET</sequence>
<proteinExistence type="predicted"/>
<reference evidence="1 2" key="1">
    <citation type="submission" date="2018-04" db="EMBL/GenBank/DDBJ databases">
        <title>The genome of golden apple snail Pomacea canaliculata provides insight into stress tolerance and invasive adaptation.</title>
        <authorList>
            <person name="Liu C."/>
            <person name="Liu B."/>
            <person name="Ren Y."/>
            <person name="Zhang Y."/>
            <person name="Wang H."/>
            <person name="Li S."/>
            <person name="Jiang F."/>
            <person name="Yin L."/>
            <person name="Zhang G."/>
            <person name="Qian W."/>
            <person name="Fan W."/>
        </authorList>
    </citation>
    <scope>NUCLEOTIDE SEQUENCE [LARGE SCALE GENOMIC DNA]</scope>
    <source>
        <strain evidence="1">SZHN2017</strain>
        <tissue evidence="1">Muscle</tissue>
    </source>
</reference>
<dbReference type="OrthoDB" id="425344at2759"/>
<comment type="caution">
    <text evidence="1">The sequence shown here is derived from an EMBL/GenBank/DDBJ whole genome shotgun (WGS) entry which is preliminary data.</text>
</comment>
<keyword evidence="2" id="KW-1185">Reference proteome</keyword>